<dbReference type="AlphaFoldDB" id="A0A3E2HR81"/>
<evidence type="ECO:0000313" key="5">
    <source>
        <dbReference type="Proteomes" id="UP000258309"/>
    </source>
</evidence>
<proteinExistence type="inferred from homology"/>
<dbReference type="GO" id="GO:0005730">
    <property type="term" value="C:nucleolus"/>
    <property type="evidence" value="ECO:0007669"/>
    <property type="project" value="TreeGrafter"/>
</dbReference>
<keyword evidence="5" id="KW-1185">Reference proteome</keyword>
<keyword evidence="3" id="KW-0949">S-adenosyl-L-methionine</keyword>
<evidence type="ECO:0000256" key="2">
    <source>
        <dbReference type="ARBA" id="ARBA00022679"/>
    </source>
</evidence>
<dbReference type="OrthoDB" id="5954793at2759"/>
<feature type="non-terminal residue" evidence="4">
    <location>
        <position position="1"/>
    </location>
</feature>
<dbReference type="HAMAP" id="MF_03044">
    <property type="entry name" value="BMT2"/>
    <property type="match status" value="1"/>
</dbReference>
<keyword evidence="1" id="KW-0489">Methyltransferase</keyword>
<dbReference type="GO" id="GO:0016433">
    <property type="term" value="F:rRNA (adenine) methyltransferase activity"/>
    <property type="evidence" value="ECO:0007669"/>
    <property type="project" value="TreeGrafter"/>
</dbReference>
<evidence type="ECO:0008006" key="6">
    <source>
        <dbReference type="Google" id="ProtNLM"/>
    </source>
</evidence>
<dbReference type="PANTHER" id="PTHR21008">
    <property type="entry name" value="S-ADENOSYLMETHIONINE SENSOR UPSTREAM OF MTORC1-RELATED"/>
    <property type="match status" value="1"/>
</dbReference>
<evidence type="ECO:0000313" key="4">
    <source>
        <dbReference type="EMBL" id="RFU35874.1"/>
    </source>
</evidence>
<dbReference type="Pfam" id="PF11968">
    <property type="entry name" value="Bmt2"/>
    <property type="match status" value="1"/>
</dbReference>
<dbReference type="STRING" id="5539.A0A3E2HR81"/>
<dbReference type="PANTHER" id="PTHR21008:SF1">
    <property type="entry name" value="25S RRNA (ADENINE(2142)-N(1))-METHYLTRANSFERASE"/>
    <property type="match status" value="1"/>
</dbReference>
<protein>
    <recommendedName>
        <fullName evidence="6">25S rRNA adenine-N(1) methyltransferase</fullName>
    </recommendedName>
</protein>
<dbReference type="OMA" id="FHRTSKW"/>
<evidence type="ECO:0000256" key="1">
    <source>
        <dbReference type="ARBA" id="ARBA00022603"/>
    </source>
</evidence>
<dbReference type="InterPro" id="IPR029063">
    <property type="entry name" value="SAM-dependent_MTases_sf"/>
</dbReference>
<keyword evidence="2" id="KW-0808">Transferase</keyword>
<organism evidence="4 5">
    <name type="scientific">Scytalidium lignicola</name>
    <name type="common">Hyphomycete</name>
    <dbReference type="NCBI Taxonomy" id="5539"/>
    <lineage>
        <taxon>Eukaryota</taxon>
        <taxon>Fungi</taxon>
        <taxon>Dikarya</taxon>
        <taxon>Ascomycota</taxon>
        <taxon>Pezizomycotina</taxon>
        <taxon>Leotiomycetes</taxon>
        <taxon>Leotiomycetes incertae sedis</taxon>
        <taxon>Scytalidium</taxon>
    </lineage>
</organism>
<dbReference type="InterPro" id="IPR021867">
    <property type="entry name" value="Bmt2/SAMTOR"/>
</dbReference>
<gene>
    <name evidence="4" type="ORF">B7463_g527</name>
</gene>
<reference evidence="4 5" key="1">
    <citation type="submission" date="2018-05" db="EMBL/GenBank/DDBJ databases">
        <title>Draft genome sequence of Scytalidium lignicola DSM 105466, a ubiquitous saprotrophic fungus.</title>
        <authorList>
            <person name="Buettner E."/>
            <person name="Gebauer A.M."/>
            <person name="Hofrichter M."/>
            <person name="Liers C."/>
            <person name="Kellner H."/>
        </authorList>
    </citation>
    <scope>NUCLEOTIDE SEQUENCE [LARGE SCALE GENOMIC DNA]</scope>
    <source>
        <strain evidence="4 5">DSM 105466</strain>
    </source>
</reference>
<sequence length="289" mass="32262">MTNKSYRPKLKLLSHSRPLVANRPSSISRKATRALIRAHHVLEKRKAKALAAGDLATAEALSQQSSAQGGIQNYQQASLIGQSNSRGGDSSKLLMEWLMPVLPGLKDKATKGQCLRMLEVGALSTTNTCSRSCAFEMTRIDLNSQAKGIEQQDFMDREPPADQGDTFDIISLSLVLNYVPDPVGRGEMLRRTVTFLRKGHDLEFAKDLFPSLFLVLPAPCVTNSRYLDEAKLSEIMESLGYAMVKRKLTNKLVYYLWVLNHDQIPKVKNFKKVEVKPGKSRNNFAIVLQ</sequence>
<comment type="caution">
    <text evidence="4">The sequence shown here is derived from an EMBL/GenBank/DDBJ whole genome shotgun (WGS) entry which is preliminary data.</text>
</comment>
<dbReference type="EMBL" id="NCSJ02000004">
    <property type="protein sequence ID" value="RFU35874.1"/>
    <property type="molecule type" value="Genomic_DNA"/>
</dbReference>
<dbReference type="SUPFAM" id="SSF53335">
    <property type="entry name" value="S-adenosyl-L-methionine-dependent methyltransferases"/>
    <property type="match status" value="1"/>
</dbReference>
<evidence type="ECO:0000256" key="3">
    <source>
        <dbReference type="ARBA" id="ARBA00022691"/>
    </source>
</evidence>
<dbReference type="Proteomes" id="UP000258309">
    <property type="component" value="Unassembled WGS sequence"/>
</dbReference>
<feature type="non-terminal residue" evidence="4">
    <location>
        <position position="289"/>
    </location>
</feature>
<accession>A0A3E2HR81</accession>
<name>A0A3E2HR81_SCYLI</name>